<evidence type="ECO:0000256" key="1">
    <source>
        <dbReference type="SAM" id="MobiDB-lite"/>
    </source>
</evidence>
<accession>A0A4Z2FQD3</accession>
<keyword evidence="3" id="KW-1185">Reference proteome</keyword>
<protein>
    <submittedName>
        <fullName evidence="2">Uncharacterized protein</fullName>
    </submittedName>
</protein>
<feature type="compositionally biased region" description="Polar residues" evidence="1">
    <location>
        <begin position="47"/>
        <end position="69"/>
    </location>
</feature>
<name>A0A4Z2FQD3_9TELE</name>
<gene>
    <name evidence="2" type="ORF">EYF80_046447</name>
</gene>
<reference evidence="2 3" key="1">
    <citation type="submission" date="2019-03" db="EMBL/GenBank/DDBJ databases">
        <title>First draft genome of Liparis tanakae, snailfish: a comprehensive survey of snailfish specific genes.</title>
        <authorList>
            <person name="Kim W."/>
            <person name="Song I."/>
            <person name="Jeong J.-H."/>
            <person name="Kim D."/>
            <person name="Kim S."/>
            <person name="Ryu S."/>
            <person name="Song J.Y."/>
            <person name="Lee S.K."/>
        </authorList>
    </citation>
    <scope>NUCLEOTIDE SEQUENCE [LARGE SCALE GENOMIC DNA]</scope>
    <source>
        <tissue evidence="2">Muscle</tissue>
    </source>
</reference>
<evidence type="ECO:0000313" key="3">
    <source>
        <dbReference type="Proteomes" id="UP000314294"/>
    </source>
</evidence>
<proteinExistence type="predicted"/>
<comment type="caution">
    <text evidence="2">The sequence shown here is derived from an EMBL/GenBank/DDBJ whole genome shotgun (WGS) entry which is preliminary data.</text>
</comment>
<dbReference type="Proteomes" id="UP000314294">
    <property type="component" value="Unassembled WGS sequence"/>
</dbReference>
<dbReference type="EMBL" id="SRLO01000972">
    <property type="protein sequence ID" value="TNN43359.1"/>
    <property type="molecule type" value="Genomic_DNA"/>
</dbReference>
<feature type="region of interest" description="Disordered" evidence="1">
    <location>
        <begin position="126"/>
        <end position="153"/>
    </location>
</feature>
<sequence length="165" mass="18011">MSKGTNTCRQASVWRAGELQSSVRPALLLSRAPSSDPLVSAEDKYQNSRQASPSSLSGPLSRTVTTASSGGEEDKKNKCLLARGAWLHKQSLISPRRMAAKQHLSVKEWNAGGLLLHAERRPFEEPVEMTQEAKAGRLRAPSGWEERDESAEAETVLMSVQKSAI</sequence>
<organism evidence="2 3">
    <name type="scientific">Liparis tanakae</name>
    <name type="common">Tanaka's snailfish</name>
    <dbReference type="NCBI Taxonomy" id="230148"/>
    <lineage>
        <taxon>Eukaryota</taxon>
        <taxon>Metazoa</taxon>
        <taxon>Chordata</taxon>
        <taxon>Craniata</taxon>
        <taxon>Vertebrata</taxon>
        <taxon>Euteleostomi</taxon>
        <taxon>Actinopterygii</taxon>
        <taxon>Neopterygii</taxon>
        <taxon>Teleostei</taxon>
        <taxon>Neoteleostei</taxon>
        <taxon>Acanthomorphata</taxon>
        <taxon>Eupercaria</taxon>
        <taxon>Perciformes</taxon>
        <taxon>Cottioidei</taxon>
        <taxon>Cottales</taxon>
        <taxon>Liparidae</taxon>
        <taxon>Liparis</taxon>
    </lineage>
</organism>
<dbReference type="AlphaFoldDB" id="A0A4Z2FQD3"/>
<feature type="region of interest" description="Disordered" evidence="1">
    <location>
        <begin position="30"/>
        <end position="76"/>
    </location>
</feature>
<evidence type="ECO:0000313" key="2">
    <source>
        <dbReference type="EMBL" id="TNN43359.1"/>
    </source>
</evidence>